<comment type="caution">
    <text evidence="1">The sequence shown here is derived from an EMBL/GenBank/DDBJ whole genome shotgun (WGS) entry which is preliminary data.</text>
</comment>
<sequence length="169" mass="18456">MRRALLLVAATAALLVGCGDKTPMTDAEVRAVTSWAAAYKPIAADMLAASDALDKDQLDAAQAALDRLPPKLDAAETPVRALRTADLRATLADYMRITRRTVKAFDAYVTQLRTKPDDRTTVLRKQGELRDANDELFAADSKIRDRVFDHANEAQERQLDPAIPLPIGG</sequence>
<accession>A0A9X3N6R1</accession>
<proteinExistence type="predicted"/>
<evidence type="ECO:0000313" key="1">
    <source>
        <dbReference type="EMBL" id="MDA0180629.1"/>
    </source>
</evidence>
<keyword evidence="2" id="KW-1185">Reference proteome</keyword>
<reference evidence="1" key="1">
    <citation type="submission" date="2022-10" db="EMBL/GenBank/DDBJ databases">
        <title>The WGS of Solirubrobacter phytolaccae KCTC 29190.</title>
        <authorList>
            <person name="Jiang Z."/>
        </authorList>
    </citation>
    <scope>NUCLEOTIDE SEQUENCE</scope>
    <source>
        <strain evidence="1">KCTC 29190</strain>
    </source>
</reference>
<protein>
    <recommendedName>
        <fullName evidence="3">Lipoprotein</fullName>
    </recommendedName>
</protein>
<evidence type="ECO:0008006" key="3">
    <source>
        <dbReference type="Google" id="ProtNLM"/>
    </source>
</evidence>
<gene>
    <name evidence="1" type="ORF">OJ997_10030</name>
</gene>
<dbReference type="AlphaFoldDB" id="A0A9X3N6R1"/>
<dbReference type="RefSeq" id="WP_270024944.1">
    <property type="nucleotide sequence ID" value="NZ_JAPDDP010000014.1"/>
</dbReference>
<evidence type="ECO:0000313" key="2">
    <source>
        <dbReference type="Proteomes" id="UP001147653"/>
    </source>
</evidence>
<organism evidence="1 2">
    <name type="scientific">Solirubrobacter phytolaccae</name>
    <dbReference type="NCBI Taxonomy" id="1404360"/>
    <lineage>
        <taxon>Bacteria</taxon>
        <taxon>Bacillati</taxon>
        <taxon>Actinomycetota</taxon>
        <taxon>Thermoleophilia</taxon>
        <taxon>Solirubrobacterales</taxon>
        <taxon>Solirubrobacteraceae</taxon>
        <taxon>Solirubrobacter</taxon>
    </lineage>
</organism>
<dbReference type="EMBL" id="JAPDDP010000014">
    <property type="protein sequence ID" value="MDA0180629.1"/>
    <property type="molecule type" value="Genomic_DNA"/>
</dbReference>
<name>A0A9X3N6R1_9ACTN</name>
<dbReference type="Proteomes" id="UP001147653">
    <property type="component" value="Unassembled WGS sequence"/>
</dbReference>
<dbReference type="PROSITE" id="PS51257">
    <property type="entry name" value="PROKAR_LIPOPROTEIN"/>
    <property type="match status" value="1"/>
</dbReference>